<dbReference type="GO" id="GO:0022857">
    <property type="term" value="F:transmembrane transporter activity"/>
    <property type="evidence" value="ECO:0007669"/>
    <property type="project" value="InterPro"/>
</dbReference>
<reference evidence="8 9" key="1">
    <citation type="submission" date="2020-08" db="EMBL/GenBank/DDBJ databases">
        <title>Genomic Encyclopedia of Type Strains, Phase IV (KMG-IV): sequencing the most valuable type-strain genomes for metagenomic binning, comparative biology and taxonomic classification.</title>
        <authorList>
            <person name="Goeker M."/>
        </authorList>
    </citation>
    <scope>NUCLEOTIDE SEQUENCE [LARGE SCALE GENOMIC DNA]</scope>
    <source>
        <strain evidence="8 9">DSM 27939</strain>
    </source>
</reference>
<dbReference type="InterPro" id="IPR011701">
    <property type="entry name" value="MFS"/>
</dbReference>
<feature type="transmembrane region" description="Helical" evidence="6">
    <location>
        <begin position="131"/>
        <end position="149"/>
    </location>
</feature>
<evidence type="ECO:0000256" key="1">
    <source>
        <dbReference type="ARBA" id="ARBA00004651"/>
    </source>
</evidence>
<sequence>MLFATALPGVGSVGYGLLLTAGALGHILGSPLSPSVSRRLGAGRTVLGSVFVLGFMYLGLSLFHAPLLLAALLVLDGLNLGLSGVVKVLTQRHLVPPEMRGAYRFVVSCAAPLGAFLGGVVGRALGLRETFAIAGGLGLLFAALFAGSVNNRAVVRAGQQTYAQPSES</sequence>
<dbReference type="GO" id="GO:0005886">
    <property type="term" value="C:plasma membrane"/>
    <property type="evidence" value="ECO:0007669"/>
    <property type="project" value="UniProtKB-SubCell"/>
</dbReference>
<dbReference type="EMBL" id="JACHFL010000007">
    <property type="protein sequence ID" value="MBB5363779.1"/>
    <property type="molecule type" value="Genomic_DNA"/>
</dbReference>
<keyword evidence="2" id="KW-1003">Cell membrane</keyword>
<dbReference type="PROSITE" id="PS50850">
    <property type="entry name" value="MFS"/>
    <property type="match status" value="1"/>
</dbReference>
<evidence type="ECO:0000313" key="9">
    <source>
        <dbReference type="Proteomes" id="UP000552709"/>
    </source>
</evidence>
<dbReference type="SUPFAM" id="SSF103473">
    <property type="entry name" value="MFS general substrate transporter"/>
    <property type="match status" value="1"/>
</dbReference>
<dbReference type="AlphaFoldDB" id="A0A7W8NE03"/>
<dbReference type="PANTHER" id="PTHR23513:SF6">
    <property type="entry name" value="MAJOR FACILITATOR SUPERFAMILY ASSOCIATED DOMAIN-CONTAINING PROTEIN"/>
    <property type="match status" value="1"/>
</dbReference>
<comment type="caution">
    <text evidence="8">The sequence shown here is derived from an EMBL/GenBank/DDBJ whole genome shotgun (WGS) entry which is preliminary data.</text>
</comment>
<dbReference type="InterPro" id="IPR036259">
    <property type="entry name" value="MFS_trans_sf"/>
</dbReference>
<keyword evidence="4 6" id="KW-1133">Transmembrane helix</keyword>
<keyword evidence="3 6" id="KW-0812">Transmembrane</keyword>
<keyword evidence="9" id="KW-1185">Reference proteome</keyword>
<feature type="transmembrane region" description="Helical" evidence="6">
    <location>
        <begin position="66"/>
        <end position="90"/>
    </location>
</feature>
<dbReference type="PANTHER" id="PTHR23513">
    <property type="entry name" value="INTEGRAL MEMBRANE EFFLUX PROTEIN-RELATED"/>
    <property type="match status" value="1"/>
</dbReference>
<accession>A0A7W8NE03</accession>
<name>A0A7W8NE03_9DEIO</name>
<dbReference type="InterPro" id="IPR020846">
    <property type="entry name" value="MFS_dom"/>
</dbReference>
<feature type="transmembrane region" description="Helical" evidence="6">
    <location>
        <begin position="6"/>
        <end position="29"/>
    </location>
</feature>
<evidence type="ECO:0000256" key="3">
    <source>
        <dbReference type="ARBA" id="ARBA00022692"/>
    </source>
</evidence>
<evidence type="ECO:0000256" key="5">
    <source>
        <dbReference type="ARBA" id="ARBA00023136"/>
    </source>
</evidence>
<feature type="domain" description="Major facilitator superfamily (MFS) profile" evidence="7">
    <location>
        <begin position="1"/>
        <end position="168"/>
    </location>
</feature>
<dbReference type="Proteomes" id="UP000552709">
    <property type="component" value="Unassembled WGS sequence"/>
</dbReference>
<protein>
    <submittedName>
        <fullName evidence="8">MFS family permease</fullName>
    </submittedName>
</protein>
<organism evidence="8 9">
    <name type="scientific">Deinococcus humi</name>
    <dbReference type="NCBI Taxonomy" id="662880"/>
    <lineage>
        <taxon>Bacteria</taxon>
        <taxon>Thermotogati</taxon>
        <taxon>Deinococcota</taxon>
        <taxon>Deinococci</taxon>
        <taxon>Deinococcales</taxon>
        <taxon>Deinococcaceae</taxon>
        <taxon>Deinococcus</taxon>
    </lineage>
</organism>
<feature type="transmembrane region" description="Helical" evidence="6">
    <location>
        <begin position="102"/>
        <end position="125"/>
    </location>
</feature>
<evidence type="ECO:0000259" key="7">
    <source>
        <dbReference type="PROSITE" id="PS50850"/>
    </source>
</evidence>
<gene>
    <name evidence="8" type="ORF">HNQ08_002886</name>
</gene>
<proteinExistence type="predicted"/>
<keyword evidence="5 6" id="KW-0472">Membrane</keyword>
<dbReference type="Pfam" id="PF07690">
    <property type="entry name" value="MFS_1"/>
    <property type="match status" value="1"/>
</dbReference>
<dbReference type="Gene3D" id="1.20.1250.20">
    <property type="entry name" value="MFS general substrate transporter like domains"/>
    <property type="match status" value="1"/>
</dbReference>
<comment type="subcellular location">
    <subcellularLocation>
        <location evidence="1">Cell membrane</location>
        <topology evidence="1">Multi-pass membrane protein</topology>
    </subcellularLocation>
</comment>
<evidence type="ECO:0000256" key="4">
    <source>
        <dbReference type="ARBA" id="ARBA00022989"/>
    </source>
</evidence>
<evidence type="ECO:0000313" key="8">
    <source>
        <dbReference type="EMBL" id="MBB5363779.1"/>
    </source>
</evidence>
<feature type="transmembrane region" description="Helical" evidence="6">
    <location>
        <begin position="41"/>
        <end position="60"/>
    </location>
</feature>
<evidence type="ECO:0000256" key="2">
    <source>
        <dbReference type="ARBA" id="ARBA00022475"/>
    </source>
</evidence>
<evidence type="ECO:0000256" key="6">
    <source>
        <dbReference type="SAM" id="Phobius"/>
    </source>
</evidence>